<dbReference type="InterPro" id="IPR022687">
    <property type="entry name" value="HTH_DTXR"/>
</dbReference>
<keyword evidence="4" id="KW-0804">Transcription</keyword>
<dbReference type="InterPro" id="IPR001367">
    <property type="entry name" value="Fe_dep_repressor"/>
</dbReference>
<dbReference type="InterPro" id="IPR036390">
    <property type="entry name" value="WH_DNA-bd_sf"/>
</dbReference>
<reference evidence="6" key="1">
    <citation type="journal article" date="2021" name="PeerJ">
        <title>Extensive microbial diversity within the chicken gut microbiome revealed by metagenomics and culture.</title>
        <authorList>
            <person name="Gilroy R."/>
            <person name="Ravi A."/>
            <person name="Getino M."/>
            <person name="Pursley I."/>
            <person name="Horton D.L."/>
            <person name="Alikhan N.F."/>
            <person name="Baker D."/>
            <person name="Gharbi K."/>
            <person name="Hall N."/>
            <person name="Watson M."/>
            <person name="Adriaenssens E.M."/>
            <person name="Foster-Nyarko E."/>
            <person name="Jarju S."/>
            <person name="Secka A."/>
            <person name="Antonio M."/>
            <person name="Oren A."/>
            <person name="Chaudhuri R.R."/>
            <person name="La Ragione R."/>
            <person name="Hildebrand F."/>
            <person name="Pallen M.J."/>
        </authorList>
    </citation>
    <scope>NUCLEOTIDE SEQUENCE</scope>
    <source>
        <strain evidence="6">ChiBcec6-4105</strain>
    </source>
</reference>
<dbReference type="Gene3D" id="1.10.60.10">
    <property type="entry name" value="Iron dependent repressor, metal binding and dimerisation domain"/>
    <property type="match status" value="1"/>
</dbReference>
<dbReference type="SUPFAM" id="SSF47979">
    <property type="entry name" value="Iron-dependent repressor protein, dimerization domain"/>
    <property type="match status" value="1"/>
</dbReference>
<evidence type="ECO:0000313" key="6">
    <source>
        <dbReference type="EMBL" id="HJD28473.1"/>
    </source>
</evidence>
<comment type="similarity">
    <text evidence="1">Belongs to the DtxR/MntR family.</text>
</comment>
<dbReference type="GO" id="GO:0046914">
    <property type="term" value="F:transition metal ion binding"/>
    <property type="evidence" value="ECO:0007669"/>
    <property type="project" value="InterPro"/>
</dbReference>
<dbReference type="PROSITE" id="PS50944">
    <property type="entry name" value="HTH_DTXR"/>
    <property type="match status" value="1"/>
</dbReference>
<accession>A0A9D2QUV5</accession>
<keyword evidence="2" id="KW-0805">Transcription regulation</keyword>
<dbReference type="PANTHER" id="PTHR33238">
    <property type="entry name" value="IRON (METAL) DEPENDENT REPRESSOR, DTXR FAMILY"/>
    <property type="match status" value="1"/>
</dbReference>
<comment type="caution">
    <text evidence="6">The sequence shown here is derived from an EMBL/GenBank/DDBJ whole genome shotgun (WGS) entry which is preliminary data.</text>
</comment>
<gene>
    <name evidence="6" type="ORF">H9914_05710</name>
</gene>
<reference evidence="6" key="2">
    <citation type="submission" date="2021-04" db="EMBL/GenBank/DDBJ databases">
        <authorList>
            <person name="Gilroy R."/>
        </authorList>
    </citation>
    <scope>NUCLEOTIDE SEQUENCE</scope>
    <source>
        <strain evidence="6">ChiBcec6-4105</strain>
    </source>
</reference>
<evidence type="ECO:0000256" key="3">
    <source>
        <dbReference type="ARBA" id="ARBA00023125"/>
    </source>
</evidence>
<evidence type="ECO:0000256" key="2">
    <source>
        <dbReference type="ARBA" id="ARBA00023015"/>
    </source>
</evidence>
<organism evidence="6 7">
    <name type="scientific">Candidatus Blautia avicola</name>
    <dbReference type="NCBI Taxonomy" id="2838483"/>
    <lineage>
        <taxon>Bacteria</taxon>
        <taxon>Bacillati</taxon>
        <taxon>Bacillota</taxon>
        <taxon>Clostridia</taxon>
        <taxon>Lachnospirales</taxon>
        <taxon>Lachnospiraceae</taxon>
        <taxon>Blautia</taxon>
    </lineage>
</organism>
<evidence type="ECO:0000256" key="4">
    <source>
        <dbReference type="ARBA" id="ARBA00023163"/>
    </source>
</evidence>
<sequence length="124" mass="13706">MHGNESSENYLETILILSERLPVVRSIDIATELNFKKSSVSVAMKKLRGSGHIVVSPEGYIKLTEKGKAIADCIYERHTLLSSWLEKLGVDAKTAADDACRIEHVISTESFAAIKRHINKALPT</sequence>
<dbReference type="SUPFAM" id="SSF46785">
    <property type="entry name" value="Winged helix' DNA-binding domain"/>
    <property type="match status" value="1"/>
</dbReference>
<dbReference type="EMBL" id="DWUY01000122">
    <property type="protein sequence ID" value="HJD28473.1"/>
    <property type="molecule type" value="Genomic_DNA"/>
</dbReference>
<proteinExistence type="inferred from homology"/>
<dbReference type="GO" id="GO:0003677">
    <property type="term" value="F:DNA binding"/>
    <property type="evidence" value="ECO:0007669"/>
    <property type="project" value="UniProtKB-KW"/>
</dbReference>
<dbReference type="Pfam" id="PF02742">
    <property type="entry name" value="Fe_dep_repr_C"/>
    <property type="match status" value="1"/>
</dbReference>
<dbReference type="Pfam" id="PF01325">
    <property type="entry name" value="Fe_dep_repress"/>
    <property type="match status" value="1"/>
</dbReference>
<dbReference type="InterPro" id="IPR036421">
    <property type="entry name" value="Fe_dep_repressor_sf"/>
</dbReference>
<dbReference type="InterPro" id="IPR050536">
    <property type="entry name" value="DtxR_MntR_Metal-Reg"/>
</dbReference>
<evidence type="ECO:0000256" key="1">
    <source>
        <dbReference type="ARBA" id="ARBA00007871"/>
    </source>
</evidence>
<dbReference type="Gene3D" id="1.10.10.10">
    <property type="entry name" value="Winged helix-like DNA-binding domain superfamily/Winged helix DNA-binding domain"/>
    <property type="match status" value="1"/>
</dbReference>
<dbReference type="InterPro" id="IPR036388">
    <property type="entry name" value="WH-like_DNA-bd_sf"/>
</dbReference>
<name>A0A9D2QUV5_9FIRM</name>
<protein>
    <submittedName>
        <fullName evidence="6">Metal-dependent transcriptional regulator</fullName>
    </submittedName>
</protein>
<evidence type="ECO:0000313" key="7">
    <source>
        <dbReference type="Proteomes" id="UP000823892"/>
    </source>
</evidence>
<dbReference type="InterPro" id="IPR022689">
    <property type="entry name" value="Iron_dep_repressor"/>
</dbReference>
<dbReference type="SMART" id="SM00529">
    <property type="entry name" value="HTH_DTXR"/>
    <property type="match status" value="1"/>
</dbReference>
<keyword evidence="3" id="KW-0238">DNA-binding</keyword>
<evidence type="ECO:0000259" key="5">
    <source>
        <dbReference type="PROSITE" id="PS50944"/>
    </source>
</evidence>
<dbReference type="GO" id="GO:0046983">
    <property type="term" value="F:protein dimerization activity"/>
    <property type="evidence" value="ECO:0007669"/>
    <property type="project" value="InterPro"/>
</dbReference>
<feature type="domain" description="HTH dtxR-type" evidence="5">
    <location>
        <begin position="1"/>
        <end position="64"/>
    </location>
</feature>
<dbReference type="Proteomes" id="UP000823892">
    <property type="component" value="Unassembled WGS sequence"/>
</dbReference>
<dbReference type="PANTHER" id="PTHR33238:SF7">
    <property type="entry name" value="IRON-DEPENDENT TRANSCRIPTIONAL REGULATOR"/>
    <property type="match status" value="1"/>
</dbReference>
<dbReference type="AlphaFoldDB" id="A0A9D2QUV5"/>
<dbReference type="GO" id="GO:0003700">
    <property type="term" value="F:DNA-binding transcription factor activity"/>
    <property type="evidence" value="ECO:0007669"/>
    <property type="project" value="InterPro"/>
</dbReference>